<feature type="compositionally biased region" description="Polar residues" evidence="1">
    <location>
        <begin position="10"/>
        <end position="26"/>
    </location>
</feature>
<organism evidence="2 3">
    <name type="scientific">Artemia franciscana</name>
    <name type="common">Brine shrimp</name>
    <name type="synonym">Artemia sanfranciscana</name>
    <dbReference type="NCBI Taxonomy" id="6661"/>
    <lineage>
        <taxon>Eukaryota</taxon>
        <taxon>Metazoa</taxon>
        <taxon>Ecdysozoa</taxon>
        <taxon>Arthropoda</taxon>
        <taxon>Crustacea</taxon>
        <taxon>Branchiopoda</taxon>
        <taxon>Anostraca</taxon>
        <taxon>Artemiidae</taxon>
        <taxon>Artemia</taxon>
    </lineage>
</organism>
<proteinExistence type="predicted"/>
<feature type="compositionally biased region" description="Basic and acidic residues" evidence="1">
    <location>
        <begin position="61"/>
        <end position="82"/>
    </location>
</feature>
<dbReference type="Proteomes" id="UP001187531">
    <property type="component" value="Unassembled WGS sequence"/>
</dbReference>
<evidence type="ECO:0000313" key="3">
    <source>
        <dbReference type="Proteomes" id="UP001187531"/>
    </source>
</evidence>
<feature type="region of interest" description="Disordered" evidence="1">
    <location>
        <begin position="1"/>
        <end position="108"/>
    </location>
</feature>
<feature type="compositionally biased region" description="Basic and acidic residues" evidence="1">
    <location>
        <begin position="27"/>
        <end position="39"/>
    </location>
</feature>
<reference evidence="2" key="1">
    <citation type="submission" date="2023-07" db="EMBL/GenBank/DDBJ databases">
        <title>Chromosome-level genome assembly of Artemia franciscana.</title>
        <authorList>
            <person name="Jo E."/>
        </authorList>
    </citation>
    <scope>NUCLEOTIDE SEQUENCE</scope>
    <source>
        <tissue evidence="2">Whole body</tissue>
    </source>
</reference>
<feature type="compositionally biased region" description="Polar residues" evidence="1">
    <location>
        <begin position="83"/>
        <end position="92"/>
    </location>
</feature>
<evidence type="ECO:0000256" key="1">
    <source>
        <dbReference type="SAM" id="MobiDB-lite"/>
    </source>
</evidence>
<sequence>MNTIDKEGLNSLSTTRSKPKSAITTKISKEKETRVKEAPNEGEEDPTAHYGRKSTVNSINKELKRNDGQEKSQKVTEKEEKLISQSNKNRFSQIRGKNGPKFASNDLSKEPAEAEKEIQLSAMIQKICENCVPDSKFTLTNSLFTKAFVASVKEKSIDAIDEEMQSIFEKVRRDILKVFEASKKEESTEREKKSIPEEKPADGLAEAEKEKEAIVIATVKAFHKAITDVPKVLAALEGYTEEKLLAAYEKVQAYLSKKVSEEQQAIIEMYKASVHEEFSKTLKEKLALEEELTEEEKQAILTCFDAKFSTLDTLGTLAESSDNFTLSNSNQEKVTKKKSRRQTMVSYGIGASYVAFWVD</sequence>
<dbReference type="EMBL" id="JAVRJZ010000012">
    <property type="protein sequence ID" value="KAK2715501.1"/>
    <property type="molecule type" value="Genomic_DNA"/>
</dbReference>
<name>A0AA88HZY4_ARTSF</name>
<comment type="caution">
    <text evidence="2">The sequence shown here is derived from an EMBL/GenBank/DDBJ whole genome shotgun (WGS) entry which is preliminary data.</text>
</comment>
<gene>
    <name evidence="2" type="ORF">QYM36_010194</name>
</gene>
<evidence type="ECO:0000313" key="2">
    <source>
        <dbReference type="EMBL" id="KAK2715501.1"/>
    </source>
</evidence>
<protein>
    <submittedName>
        <fullName evidence="2">Uncharacterized protein</fullName>
    </submittedName>
</protein>
<feature type="region of interest" description="Disordered" evidence="1">
    <location>
        <begin position="186"/>
        <end position="206"/>
    </location>
</feature>
<accession>A0AA88HZY4</accession>
<keyword evidence="3" id="KW-1185">Reference proteome</keyword>
<dbReference type="AlphaFoldDB" id="A0AA88HZY4"/>